<dbReference type="GO" id="GO:0045944">
    <property type="term" value="P:positive regulation of transcription by RNA polymerase II"/>
    <property type="evidence" value="ECO:0007669"/>
    <property type="project" value="TreeGrafter"/>
</dbReference>
<feature type="region of interest" description="Disordered" evidence="1">
    <location>
        <begin position="2866"/>
        <end position="2919"/>
    </location>
</feature>
<dbReference type="InterPro" id="IPR029787">
    <property type="entry name" value="Nucleotide_cyclase"/>
</dbReference>
<evidence type="ECO:0000313" key="3">
    <source>
        <dbReference type="EMBL" id="KAG2426057.1"/>
    </source>
</evidence>
<name>A0A835VR29_CHLIN</name>
<feature type="compositionally biased region" description="Low complexity" evidence="1">
    <location>
        <begin position="2470"/>
        <end position="2483"/>
    </location>
</feature>
<dbReference type="OrthoDB" id="2021138at2759"/>
<dbReference type="InterPro" id="IPR001054">
    <property type="entry name" value="A/G_cyclase"/>
</dbReference>
<dbReference type="Gene3D" id="3.30.70.1230">
    <property type="entry name" value="Nucleotide cyclase"/>
    <property type="match status" value="4"/>
</dbReference>
<feature type="compositionally biased region" description="Polar residues" evidence="1">
    <location>
        <begin position="2727"/>
        <end position="2742"/>
    </location>
</feature>
<feature type="compositionally biased region" description="Low complexity" evidence="1">
    <location>
        <begin position="1318"/>
        <end position="1329"/>
    </location>
</feature>
<keyword evidence="4" id="KW-1185">Reference proteome</keyword>
<feature type="compositionally biased region" description="Polar residues" evidence="1">
    <location>
        <begin position="887"/>
        <end position="903"/>
    </location>
</feature>
<feature type="domain" description="Guanylate cyclase" evidence="2">
    <location>
        <begin position="613"/>
        <end position="667"/>
    </location>
</feature>
<dbReference type="GO" id="GO:0003713">
    <property type="term" value="F:transcription coactivator activity"/>
    <property type="evidence" value="ECO:0007669"/>
    <property type="project" value="TreeGrafter"/>
</dbReference>
<feature type="compositionally biased region" description="Low complexity" evidence="1">
    <location>
        <begin position="2882"/>
        <end position="2908"/>
    </location>
</feature>
<dbReference type="PANTHER" id="PTHR46007:SF8">
    <property type="entry name" value="C2H2-TYPE DOMAIN-CONTAINING PROTEIN"/>
    <property type="match status" value="1"/>
</dbReference>
<feature type="region of interest" description="Disordered" evidence="1">
    <location>
        <begin position="3257"/>
        <end position="3283"/>
    </location>
</feature>
<feature type="compositionally biased region" description="Low complexity" evidence="1">
    <location>
        <begin position="1068"/>
        <end position="1087"/>
    </location>
</feature>
<protein>
    <recommendedName>
        <fullName evidence="2">Guanylate cyclase domain-containing protein</fullName>
    </recommendedName>
</protein>
<feature type="compositionally biased region" description="Low complexity" evidence="1">
    <location>
        <begin position="1276"/>
        <end position="1310"/>
    </location>
</feature>
<feature type="compositionally biased region" description="Low complexity" evidence="1">
    <location>
        <begin position="1033"/>
        <end position="1042"/>
    </location>
</feature>
<feature type="compositionally biased region" description="Gly residues" evidence="1">
    <location>
        <begin position="417"/>
        <end position="428"/>
    </location>
</feature>
<accession>A0A835VR29</accession>
<feature type="region of interest" description="Disordered" evidence="1">
    <location>
        <begin position="2049"/>
        <end position="2072"/>
    </location>
</feature>
<feature type="region of interest" description="Disordered" evidence="1">
    <location>
        <begin position="2466"/>
        <end position="2510"/>
    </location>
</feature>
<evidence type="ECO:0000256" key="1">
    <source>
        <dbReference type="SAM" id="MobiDB-lite"/>
    </source>
</evidence>
<feature type="region of interest" description="Disordered" evidence="1">
    <location>
        <begin position="844"/>
        <end position="930"/>
    </location>
</feature>
<gene>
    <name evidence="3" type="ORF">HXX76_013247</name>
</gene>
<dbReference type="InterPro" id="IPR051647">
    <property type="entry name" value="Mediator_comp_sub12"/>
</dbReference>
<feature type="compositionally biased region" description="Low complexity" evidence="1">
    <location>
        <begin position="739"/>
        <end position="758"/>
    </location>
</feature>
<feature type="region of interest" description="Disordered" evidence="1">
    <location>
        <begin position="2608"/>
        <end position="2628"/>
    </location>
</feature>
<feature type="region of interest" description="Disordered" evidence="1">
    <location>
        <begin position="417"/>
        <end position="452"/>
    </location>
</feature>
<feature type="compositionally biased region" description="Low complexity" evidence="1">
    <location>
        <begin position="3172"/>
        <end position="3181"/>
    </location>
</feature>
<evidence type="ECO:0000313" key="4">
    <source>
        <dbReference type="Proteomes" id="UP000650467"/>
    </source>
</evidence>
<feature type="compositionally biased region" description="Low complexity" evidence="1">
    <location>
        <begin position="721"/>
        <end position="730"/>
    </location>
</feature>
<feature type="region of interest" description="Disordered" evidence="1">
    <location>
        <begin position="2646"/>
        <end position="2673"/>
    </location>
</feature>
<feature type="region of interest" description="Disordered" evidence="1">
    <location>
        <begin position="1267"/>
        <end position="1331"/>
    </location>
</feature>
<dbReference type="SUPFAM" id="SSF55073">
    <property type="entry name" value="Nucleotide cyclase"/>
    <property type="match status" value="2"/>
</dbReference>
<dbReference type="Proteomes" id="UP000650467">
    <property type="component" value="Unassembled WGS sequence"/>
</dbReference>
<organism evidence="3 4">
    <name type="scientific">Chlamydomonas incerta</name>
    <dbReference type="NCBI Taxonomy" id="51695"/>
    <lineage>
        <taxon>Eukaryota</taxon>
        <taxon>Viridiplantae</taxon>
        <taxon>Chlorophyta</taxon>
        <taxon>core chlorophytes</taxon>
        <taxon>Chlorophyceae</taxon>
        <taxon>CS clade</taxon>
        <taxon>Chlamydomonadales</taxon>
        <taxon>Chlamydomonadaceae</taxon>
        <taxon>Chlamydomonas</taxon>
    </lineage>
</organism>
<feature type="region of interest" description="Disordered" evidence="1">
    <location>
        <begin position="1781"/>
        <end position="1806"/>
    </location>
</feature>
<dbReference type="PANTHER" id="PTHR46007">
    <property type="entry name" value="MEDIATOR OF RNA POLYMERASE II TRANSCRIPTION SUBUNIT 12"/>
    <property type="match status" value="1"/>
</dbReference>
<feature type="region of interest" description="Disordered" evidence="1">
    <location>
        <begin position="721"/>
        <end position="779"/>
    </location>
</feature>
<dbReference type="GO" id="GO:0009190">
    <property type="term" value="P:cyclic nucleotide biosynthetic process"/>
    <property type="evidence" value="ECO:0007669"/>
    <property type="project" value="InterPro"/>
</dbReference>
<dbReference type="PROSITE" id="PS50125">
    <property type="entry name" value="GUANYLATE_CYCLASE_2"/>
    <property type="match status" value="1"/>
</dbReference>
<feature type="compositionally biased region" description="Low complexity" evidence="1">
    <location>
        <begin position="2703"/>
        <end position="2715"/>
    </location>
</feature>
<feature type="compositionally biased region" description="Low complexity" evidence="1">
    <location>
        <begin position="2648"/>
        <end position="2673"/>
    </location>
</feature>
<feature type="compositionally biased region" description="Polar residues" evidence="1">
    <location>
        <begin position="2608"/>
        <end position="2627"/>
    </location>
</feature>
<dbReference type="GO" id="GO:0035556">
    <property type="term" value="P:intracellular signal transduction"/>
    <property type="evidence" value="ECO:0007669"/>
    <property type="project" value="InterPro"/>
</dbReference>
<feature type="region of interest" description="Disordered" evidence="1">
    <location>
        <begin position="3165"/>
        <end position="3184"/>
    </location>
</feature>
<feature type="region of interest" description="Disordered" evidence="1">
    <location>
        <begin position="2703"/>
        <end position="2754"/>
    </location>
</feature>
<proteinExistence type="predicted"/>
<feature type="region of interest" description="Disordered" evidence="1">
    <location>
        <begin position="977"/>
        <end position="1046"/>
    </location>
</feature>
<feature type="compositionally biased region" description="Polar residues" evidence="1">
    <location>
        <begin position="3267"/>
        <end position="3283"/>
    </location>
</feature>
<dbReference type="Gene3D" id="3.40.190.10">
    <property type="entry name" value="Periplasmic binding protein-like II"/>
    <property type="match status" value="1"/>
</dbReference>
<feature type="region of interest" description="Disordered" evidence="1">
    <location>
        <begin position="2199"/>
        <end position="2243"/>
    </location>
</feature>
<feature type="compositionally biased region" description="Low complexity" evidence="1">
    <location>
        <begin position="2199"/>
        <end position="2212"/>
    </location>
</feature>
<sequence length="3283" mass="328892">MGRVVSVPLDGSSGCMLSRTDVLTHMGISEPPQSWTELLDFIAFYRSFSAAAQSNATGGGAGAAGAVELPPYPLCLPVGVACKHLFNFNAVWTTIAQTRGVEQGVHFNVSAKLEPLIDSPAAAEAFRVMAVLLAAAAPPEPGETCTHGALGFARGRCALVIAGMAPQLKYFTDPDARATVRQSDIRLSSLPGSEVVWQRDAGESSQAPASPGGLVPCTTGLCPYASSVTCGTPYCNRTRLINFAPAALLWTLTAGINSKAPLLAQLLAFEVLSYVASPDRYAPGEPVSPVMAVAPVRDRFTDVGPDNANIYSRAGYDLGLMDSGLALARAGSRNHPNKAWPLRMAGATLYNSVIQDLLSDVRAGGITLGGPPVSATPYFTAAAAASGWGSGASGTAPAGGWRRSSAWAASLVASGSSGGGGSASGGGADDMTTDEDGNTAEASVGDADKQQQEAAAAAAAEQAIGLEAALAAARNTLAAHYRPEAYVAKYLTSLGRSDLSVASGATQPAGAARGVDAPASQLQVIVSVSLASVFVFMVAALLLAFQLRRSPYGALAACRAGCKRAAADGSCCGRRLSFALGGSGGSAAGFLEAAAGSFVQAAKYAPEPHQPAVIVVTDIESSTQLWEELPAEVVAAGMHLHHAAVRRLLLRHEGYESATEGDSFITVFRSAHRAVMFGADLQMELVRLPWPRQLLEHPVCKPVYTLLPELYPFKRSKAARATARTTAQQQPQSTVQCPAGAAAGGEPARAQQQALQAAHLPPGSGRQQADGASSGARSPALPSAAAAAAAAAADALVFGLMTSSLCDDEAVTAAQLASQAATWCDSTLGGLTAAAVPAALGGGGSTGGSTGGSQHGGRQQPLPQSGSFKLVSKRSYCPGQEPPFQQLGRQQPASVFPKQQSSPRPGLSGAADGSRAGGADGGSAESNAVAAGAAQHPQCASAPAASQRQVSTAVAQIIRAAATAVGYAEPHSFMLEGESQDEGSGYGPRTLGSTGAPPALGSGPDAAYGPSAAPPHGGVLPKPGAQQQPLPPQQQQQQQQRSSLRRQHLASRLVQFFRRDHAAPEPAPASAAARPAAAARNTRNSPTRAAAGLAAGVATVGSPAASALARRNPSHLQLYRFNTTSSNSSLGRGSSPYTTPAARWVAAAALPLAGGAVDDDLFEVSLALAPVAEVVPSSTDGGSQERPAAAAAGRMLAAAAGAGVWAAAHQDLFPQDSGRVLERASAANRRPQRPPPAALISSNVDAAGACFDEDEESMQTMAFLAAGEDSRPPSMGSLPLAAGPSPLSSSRCASGSPATAAAPPAVVAVMAPPPSPQPGAGLQQQQQQQHTLLPSPVTPAATAVQRLAEYFSARREADLHHQHQQQGRVAPPQLAAAGGGAAAAKRHTTLLFRGLRVRVGMWAVPSLSPAELRHNAAAARLVVGGPSLAAAKALADMAHGGQVLLAGAAEGVLQAELRYLKLKFATGSGGIALLHLGTYSDLGRHQADAAAAQSAVLPPPGETALADLALDVELQLPQLQLQRLRLRSVQGQAEAAAAAAGTPVRAQQQRLQHEMLYGGGAAGADDAARRRGTTDVLCVVPAALSARLVHTPPLRVPATLGRVSELHDAPTAAVSYLVVQVPKLAALMAWDAEAASESLRLFRDTARRLLAAAPVRGYQVPAAREDQLHVAFPSTAAVAALGFAEALRLALLDAPWPQALLEHELGERVEVSACSAAPAAAPQALRMPASAAAAAAAATAVGFADAALLLHIPDPSTPLPQPQPPISAALARLAVSQTPPAAAPAVASGGGSGSARCGAGGVSRRSSSGWNLLRFFPTSAGGAAAGGGDAAAEDSDDPGLGVASVPATPAAAAASHHVTSSAFTTPRKAERWKPAIFRGGSSPIAIAQPEVAQYRTAAGMLQHARPATATSSQRLQQVMRPLQLPPRASADVPSRLRLAYGSAAAIEGGVGATPVGALMAAASNSDQQLVGLAPVRERPALEEQRPAAAFASQLTAELGLLDDDNGRPHTAAGGVSPRPESWASMGVLLGSSPPGTQMHLAPHSLLSAARGSSRSGGADLGSGCEGTSSGGMSWQQQQQQLHAFAAAVEPASGCAPLTGPASNGSHGRAAIAASGAADSGLDSVRFAAYYASPPLGSAAGPPLLAPAAAVEPLTAAAAAGSLRLGGYPGASDSDSNPQPQGDSLRYGWSSGVAAAAGGWPSATTATATPPVSHRGGAAATERRHQSQLSQQLYRQQHRQPRQSQMVLMRGLRIRMGLATGAAEWRISRSTQALVYTGSAVAAASKLASVAACGQLLCDRATHMLASRAAGCGSASLPPPLGSAAAGLAPAVAAALCNALPAALVFCPVERSAAPLTARKALSGAQLCSFAPSPVLPALGALAAAVFGASGLHSAPVAGTDMLRASALLPFQPFVASLPYSKAPAVASAFAAPAFNSATMAPSSPARLPLGGEYALGACAPPGRAFTRTQSSSLASAPANALNARDGAGGRYGHGPARKQPGRQSQELRRSFSQLTDPALASDAMGTAADLDAVVAAVAAAAAGPYGGGGSGGGPNGVQASGPLDAPAVMPATPRPRSQIVMTTTLAEAPHLRAPPPAAAAMEIEFQQQAPPRTAASPSVLPSPQSLRAPSRLRLLTTACGTVHSADVSGSRAQQQQASGAHHTASSTASNTASNTASGMATLIVTTATSHSYSRMPLTDTTATTTTAEPLTGGSTQANTPPHRLLSGYQSRTSFDLGPSTSRGEAEAPAPAALAADQPPPFAVVLAASGTASSAGQISSACAPPYLASSSGLFMFAHATTTASNWGATSTNARLASLPELPERGASAYQHEEPCLASFVTDAAGIDRAVAEAAGAAAEALAGDRATAAGGSPLPPPAGGGSPPANLSSGSSTPSPNLLPLLQSPTQTASMASSSHEGALPLRAGSRPLLRSSASAPYECVAAAHALAGGGAAPADAAAAAGLLPRAAAATLTGSSASGAPGLLVSSQGTVVVGAGPVPVASARLRRLSSVRYQGGFDLLATSANSSGTAPGMRRDGSGAGTSGEVPSLRRAVHTAGGADSGSDARAPFSADAAAGGAPAAAAAAAAASLRLPSFLRGSLGPHLGPHQYGEGCASPLRGHSSSRARLDAMAGAAAPAAAAAGAAGLAPAAAPHGLLRADSYVAEGAAGANRDQQQQQPQAQQEHAGLWSPFDASVIPCSPFVPDLPAAAAESAAARPRTKESSLAFWAAGSSASGAGGRSVSRLGVIEAGSLLLLPLRSGSHNERPTQQRPACQQSQVCGDSLH</sequence>
<reference evidence="3" key="1">
    <citation type="journal article" date="2020" name="bioRxiv">
        <title>Comparative genomics of Chlamydomonas.</title>
        <authorList>
            <person name="Craig R.J."/>
            <person name="Hasan A.R."/>
            <person name="Ness R.W."/>
            <person name="Keightley P.D."/>
        </authorList>
    </citation>
    <scope>NUCLEOTIDE SEQUENCE</scope>
    <source>
        <strain evidence="3">SAG 7.73</strain>
    </source>
</reference>
<feature type="compositionally biased region" description="Gly residues" evidence="1">
    <location>
        <begin position="844"/>
        <end position="855"/>
    </location>
</feature>
<dbReference type="EMBL" id="JAEHOC010000050">
    <property type="protein sequence ID" value="KAG2426057.1"/>
    <property type="molecule type" value="Genomic_DNA"/>
</dbReference>
<feature type="region of interest" description="Disordered" evidence="1">
    <location>
        <begin position="1062"/>
        <end position="1087"/>
    </location>
</feature>
<comment type="caution">
    <text evidence="3">The sequence shown here is derived from an EMBL/GenBank/DDBJ whole genome shotgun (WGS) entry which is preliminary data.</text>
</comment>
<dbReference type="GO" id="GO:0016592">
    <property type="term" value="C:mediator complex"/>
    <property type="evidence" value="ECO:0007669"/>
    <property type="project" value="TreeGrafter"/>
</dbReference>
<feature type="region of interest" description="Disordered" evidence="1">
    <location>
        <begin position="3023"/>
        <end position="3046"/>
    </location>
</feature>
<feature type="compositionally biased region" description="Gly residues" evidence="1">
    <location>
        <begin position="1788"/>
        <end position="1801"/>
    </location>
</feature>
<evidence type="ECO:0000259" key="2">
    <source>
        <dbReference type="PROSITE" id="PS50125"/>
    </source>
</evidence>